<proteinExistence type="predicted"/>
<dbReference type="EMBL" id="JABFTP020000021">
    <property type="protein sequence ID" value="KAL3270184.1"/>
    <property type="molecule type" value="Genomic_DNA"/>
</dbReference>
<organism evidence="1 2">
    <name type="scientific">Cryptolaemus montrouzieri</name>
    <dbReference type="NCBI Taxonomy" id="559131"/>
    <lineage>
        <taxon>Eukaryota</taxon>
        <taxon>Metazoa</taxon>
        <taxon>Ecdysozoa</taxon>
        <taxon>Arthropoda</taxon>
        <taxon>Hexapoda</taxon>
        <taxon>Insecta</taxon>
        <taxon>Pterygota</taxon>
        <taxon>Neoptera</taxon>
        <taxon>Endopterygota</taxon>
        <taxon>Coleoptera</taxon>
        <taxon>Polyphaga</taxon>
        <taxon>Cucujiformia</taxon>
        <taxon>Coccinelloidea</taxon>
        <taxon>Coccinellidae</taxon>
        <taxon>Scymninae</taxon>
        <taxon>Scymnini</taxon>
        <taxon>Cryptolaemus</taxon>
    </lineage>
</organism>
<dbReference type="AlphaFoldDB" id="A0ABD2MVJ8"/>
<name>A0ABD2MVJ8_9CUCU</name>
<evidence type="ECO:0000313" key="2">
    <source>
        <dbReference type="Proteomes" id="UP001516400"/>
    </source>
</evidence>
<gene>
    <name evidence="1" type="ORF">HHI36_009241</name>
</gene>
<keyword evidence="2" id="KW-1185">Reference proteome</keyword>
<comment type="caution">
    <text evidence="1">The sequence shown here is derived from an EMBL/GenBank/DDBJ whole genome shotgun (WGS) entry which is preliminary data.</text>
</comment>
<protein>
    <submittedName>
        <fullName evidence="1">Uncharacterized protein</fullName>
    </submittedName>
</protein>
<reference evidence="1 2" key="1">
    <citation type="journal article" date="2021" name="BMC Biol.">
        <title>Horizontally acquired antibacterial genes associated with adaptive radiation of ladybird beetles.</title>
        <authorList>
            <person name="Li H.S."/>
            <person name="Tang X.F."/>
            <person name="Huang Y.H."/>
            <person name="Xu Z.Y."/>
            <person name="Chen M.L."/>
            <person name="Du X.Y."/>
            <person name="Qiu B.Y."/>
            <person name="Chen P.T."/>
            <person name="Zhang W."/>
            <person name="Slipinski A."/>
            <person name="Escalona H.E."/>
            <person name="Waterhouse R.M."/>
            <person name="Zwick A."/>
            <person name="Pang H."/>
        </authorList>
    </citation>
    <scope>NUCLEOTIDE SEQUENCE [LARGE SCALE GENOMIC DNA]</scope>
    <source>
        <strain evidence="1">SYSU2018</strain>
    </source>
</reference>
<accession>A0ABD2MVJ8</accession>
<evidence type="ECO:0000313" key="1">
    <source>
        <dbReference type="EMBL" id="KAL3270184.1"/>
    </source>
</evidence>
<sequence length="196" mass="22405">MINSKSNHLTFYTKERAEVESESTPEAKFTPKTTKVRFAPEPQIDLIEIPPESQTVQKKLSLSDVVKDSCHGMECLELDLVISFKPEENKKVNLVKPRIAVTEENREQKLQFTTFQKTSASTTNSSDVGEKSVENGKDLDVLTSISQDLDYLLNREEDLANTLKKKRLKSPKKTRQEQLDEEVYPEVMTEISRTHC</sequence>
<dbReference type="Proteomes" id="UP001516400">
    <property type="component" value="Unassembled WGS sequence"/>
</dbReference>